<evidence type="ECO:0000313" key="3">
    <source>
        <dbReference type="EMBL" id="CEM09129.1"/>
    </source>
</evidence>
<dbReference type="Proteomes" id="UP000041254">
    <property type="component" value="Unassembled WGS sequence"/>
</dbReference>
<proteinExistence type="predicted"/>
<feature type="transmembrane region" description="Helical" evidence="2">
    <location>
        <begin position="245"/>
        <end position="266"/>
    </location>
</feature>
<dbReference type="AlphaFoldDB" id="A0A0G4F8U7"/>
<gene>
    <name evidence="3" type="ORF">Vbra_14796</name>
</gene>
<sequence length="491" mass="54270">MSSKPPLPSSSFTVFGDEPVPSILVDSVMIRQDCKTQQWSHGPFPVEDVSLHSAARVVTQFIRKSSGVLDYKHTAPVGPIPAVVSHSSSRASTKATVSTMGPVATDDRVICEVSTPRKVQEGVVGSVGGGKDSKGLGMSAMAYAFDDNWPLTVWGLLTAWVLTAAFFLLALWRGSMMMPKPTPQWFNILLIVVVVLKIVQTTTWLFFVPTLQSYKVRPLLVAILILTSLPVEILVQFHNPFADPILTLVLFYVQAAAWTFLFAVYLERRRDDQQPQPPAKKQQPQQQQQQQPGVDGSTDVVSSSVTASKLKTSMFGTSWRDEATEKEFVFRSCQRWCCVPFGGRLSPLAYRRLVFFGRHFLVSVDLFSDVTVGLGLIKISWRPTTPTPWVFFNAGLTIFVLAMVEVNSILVEIFVRQPSATKALLNLFTACLEVPILILTVMYCPQWNLPMTIVSGVLTLLGILYKAGTCVYAFKKPGAPAQKTTYSHETA</sequence>
<organism evidence="3 4">
    <name type="scientific">Vitrella brassicaformis (strain CCMP3155)</name>
    <dbReference type="NCBI Taxonomy" id="1169540"/>
    <lineage>
        <taxon>Eukaryota</taxon>
        <taxon>Sar</taxon>
        <taxon>Alveolata</taxon>
        <taxon>Colpodellida</taxon>
        <taxon>Vitrellaceae</taxon>
        <taxon>Vitrella</taxon>
    </lineage>
</organism>
<evidence type="ECO:0000256" key="1">
    <source>
        <dbReference type="SAM" id="MobiDB-lite"/>
    </source>
</evidence>
<feature type="transmembrane region" description="Helical" evidence="2">
    <location>
        <begin position="184"/>
        <end position="207"/>
    </location>
</feature>
<evidence type="ECO:0000313" key="4">
    <source>
        <dbReference type="Proteomes" id="UP000041254"/>
    </source>
</evidence>
<feature type="transmembrane region" description="Helical" evidence="2">
    <location>
        <begin position="151"/>
        <end position="172"/>
    </location>
</feature>
<feature type="transmembrane region" description="Helical" evidence="2">
    <location>
        <begin position="389"/>
        <end position="411"/>
    </location>
</feature>
<feature type="region of interest" description="Disordered" evidence="1">
    <location>
        <begin position="273"/>
        <end position="300"/>
    </location>
</feature>
<feature type="compositionally biased region" description="Low complexity" evidence="1">
    <location>
        <begin position="279"/>
        <end position="300"/>
    </location>
</feature>
<evidence type="ECO:0000256" key="2">
    <source>
        <dbReference type="SAM" id="Phobius"/>
    </source>
</evidence>
<feature type="transmembrane region" description="Helical" evidence="2">
    <location>
        <begin position="353"/>
        <end position="377"/>
    </location>
</feature>
<reference evidence="3 4" key="1">
    <citation type="submission" date="2014-11" db="EMBL/GenBank/DDBJ databases">
        <authorList>
            <person name="Zhu J."/>
            <person name="Qi W."/>
            <person name="Song R."/>
        </authorList>
    </citation>
    <scope>NUCLEOTIDE SEQUENCE [LARGE SCALE GENOMIC DNA]</scope>
</reference>
<protein>
    <submittedName>
        <fullName evidence="3">Uncharacterized protein</fullName>
    </submittedName>
</protein>
<keyword evidence="4" id="KW-1185">Reference proteome</keyword>
<dbReference type="EMBL" id="CDMY01000393">
    <property type="protein sequence ID" value="CEM09129.1"/>
    <property type="molecule type" value="Genomic_DNA"/>
</dbReference>
<feature type="transmembrane region" description="Helical" evidence="2">
    <location>
        <begin position="423"/>
        <end position="443"/>
    </location>
</feature>
<dbReference type="InParanoid" id="A0A0G4F8U7"/>
<dbReference type="VEuPathDB" id="CryptoDB:Vbra_14796"/>
<name>A0A0G4F8U7_VITBC</name>
<keyword evidence="2" id="KW-0812">Transmembrane</keyword>
<keyword evidence="2" id="KW-1133">Transmembrane helix</keyword>
<accession>A0A0G4F8U7</accession>
<keyword evidence="2" id="KW-0472">Membrane</keyword>
<feature type="transmembrane region" description="Helical" evidence="2">
    <location>
        <begin position="449"/>
        <end position="474"/>
    </location>
</feature>